<proteinExistence type="predicted"/>
<gene>
    <name evidence="2" type="ORF">METZ01_LOCUS363521</name>
</gene>
<evidence type="ECO:0000313" key="2">
    <source>
        <dbReference type="EMBL" id="SVD10667.1"/>
    </source>
</evidence>
<keyword evidence="1" id="KW-1133">Transmembrane helix</keyword>
<dbReference type="EMBL" id="UINC01129931">
    <property type="protein sequence ID" value="SVD10667.1"/>
    <property type="molecule type" value="Genomic_DNA"/>
</dbReference>
<keyword evidence="1" id="KW-0472">Membrane</keyword>
<reference evidence="2" key="1">
    <citation type="submission" date="2018-05" db="EMBL/GenBank/DDBJ databases">
        <authorList>
            <person name="Lanie J.A."/>
            <person name="Ng W.-L."/>
            <person name="Kazmierczak K.M."/>
            <person name="Andrzejewski T.M."/>
            <person name="Davidsen T.M."/>
            <person name="Wayne K.J."/>
            <person name="Tettelin H."/>
            <person name="Glass J.I."/>
            <person name="Rusch D."/>
            <person name="Podicherti R."/>
            <person name="Tsui H.-C.T."/>
            <person name="Winkler M.E."/>
        </authorList>
    </citation>
    <scope>NUCLEOTIDE SEQUENCE</scope>
</reference>
<sequence length="48" mass="5618">MIIKKSHQNYPLISQIIVHIKRIKLRYYTVFLLLLLLIASVGIGGIYY</sequence>
<organism evidence="2">
    <name type="scientific">marine metagenome</name>
    <dbReference type="NCBI Taxonomy" id="408172"/>
    <lineage>
        <taxon>unclassified sequences</taxon>
        <taxon>metagenomes</taxon>
        <taxon>ecological metagenomes</taxon>
    </lineage>
</organism>
<accession>A0A382SN69</accession>
<dbReference type="AlphaFoldDB" id="A0A382SN69"/>
<feature type="transmembrane region" description="Helical" evidence="1">
    <location>
        <begin position="27"/>
        <end position="47"/>
    </location>
</feature>
<evidence type="ECO:0000256" key="1">
    <source>
        <dbReference type="SAM" id="Phobius"/>
    </source>
</evidence>
<keyword evidence="1" id="KW-0812">Transmembrane</keyword>
<protein>
    <submittedName>
        <fullName evidence="2">Uncharacterized protein</fullName>
    </submittedName>
</protein>
<feature type="non-terminal residue" evidence="2">
    <location>
        <position position="48"/>
    </location>
</feature>
<name>A0A382SN69_9ZZZZ</name>